<dbReference type="Proteomes" id="UP000276133">
    <property type="component" value="Unassembled WGS sequence"/>
</dbReference>
<gene>
    <name evidence="1" type="ORF">BpHYR1_037021</name>
</gene>
<evidence type="ECO:0000313" key="2">
    <source>
        <dbReference type="Proteomes" id="UP000276133"/>
    </source>
</evidence>
<comment type="caution">
    <text evidence="1">The sequence shown here is derived from an EMBL/GenBank/DDBJ whole genome shotgun (WGS) entry which is preliminary data.</text>
</comment>
<sequence length="200" mass="22527">MLLANPNEIPRWIFKNSIKQNLKKPDKPVSHKTLFSALDIALNQDENNAIKITGKCPGVKLKNYFGPNLNSASGKLSIFGMINVEKLVIDPLTPLENQEIKVAALNCKRDCLIGMDIIRKVPKLNDHFTKIKETINTFSRVNELETESSDVFLAQSTALMDDTSKNLESEILSELSKVAAESFMDLKQNNTQKQRLLNKR</sequence>
<dbReference type="EMBL" id="REGN01001111">
    <property type="protein sequence ID" value="RNA36925.1"/>
    <property type="molecule type" value="Genomic_DNA"/>
</dbReference>
<organism evidence="1 2">
    <name type="scientific">Brachionus plicatilis</name>
    <name type="common">Marine rotifer</name>
    <name type="synonym">Brachionus muelleri</name>
    <dbReference type="NCBI Taxonomy" id="10195"/>
    <lineage>
        <taxon>Eukaryota</taxon>
        <taxon>Metazoa</taxon>
        <taxon>Spiralia</taxon>
        <taxon>Gnathifera</taxon>
        <taxon>Rotifera</taxon>
        <taxon>Eurotatoria</taxon>
        <taxon>Monogononta</taxon>
        <taxon>Pseudotrocha</taxon>
        <taxon>Ploima</taxon>
        <taxon>Brachionidae</taxon>
        <taxon>Brachionus</taxon>
    </lineage>
</organism>
<reference evidence="1 2" key="1">
    <citation type="journal article" date="2018" name="Sci. Rep.">
        <title>Genomic signatures of local adaptation to the degree of environmental predictability in rotifers.</title>
        <authorList>
            <person name="Franch-Gras L."/>
            <person name="Hahn C."/>
            <person name="Garcia-Roger E.M."/>
            <person name="Carmona M.J."/>
            <person name="Serra M."/>
            <person name="Gomez A."/>
        </authorList>
    </citation>
    <scope>NUCLEOTIDE SEQUENCE [LARGE SCALE GENOMIC DNA]</scope>
    <source>
        <strain evidence="1">HYR1</strain>
    </source>
</reference>
<name>A0A3M7SMM3_BRAPC</name>
<accession>A0A3M7SMM3</accession>
<protein>
    <submittedName>
        <fullName evidence="1">Uncharacterized protein</fullName>
    </submittedName>
</protein>
<dbReference type="AlphaFoldDB" id="A0A3M7SMM3"/>
<keyword evidence="2" id="KW-1185">Reference proteome</keyword>
<evidence type="ECO:0000313" key="1">
    <source>
        <dbReference type="EMBL" id="RNA36925.1"/>
    </source>
</evidence>
<dbReference type="OrthoDB" id="10165940at2759"/>
<proteinExistence type="predicted"/>